<feature type="signal peptide" evidence="2">
    <location>
        <begin position="1"/>
        <end position="22"/>
    </location>
</feature>
<dbReference type="NCBIfam" id="NF033674">
    <property type="entry name" value="stress_OB_fold"/>
    <property type="match status" value="1"/>
</dbReference>
<dbReference type="PANTHER" id="PTHR36571">
    <property type="entry name" value="PROTEIN YGIW"/>
    <property type="match status" value="1"/>
</dbReference>
<protein>
    <submittedName>
        <fullName evidence="3">YgiW/YdeI family stress tolerance OB fold protein</fullName>
    </submittedName>
</protein>
<keyword evidence="4" id="KW-1185">Reference proteome</keyword>
<proteinExistence type="predicted"/>
<evidence type="ECO:0000256" key="1">
    <source>
        <dbReference type="ARBA" id="ARBA00022729"/>
    </source>
</evidence>
<keyword evidence="1 2" id="KW-0732">Signal</keyword>
<dbReference type="SUPFAM" id="SSF101756">
    <property type="entry name" value="Hypothetical protein YgiW"/>
    <property type="match status" value="1"/>
</dbReference>
<sequence length="139" mass="14705">MKRIVELSVIAAALAAAPLALAQPSGYAGPTASKAATKGKAGMTNAPLMTAKDLLAKGKDDQYARLQGKLVSHKDDEEYEFADASGKMTVEIDDDLFPQGVRIDQNTMVELVGEFDKDLVGEPTLDVKQIKVVTAAAGR</sequence>
<dbReference type="Gene3D" id="2.40.50.200">
    <property type="entry name" value="Bacterial OB-fold"/>
    <property type="match status" value="1"/>
</dbReference>
<evidence type="ECO:0000313" key="3">
    <source>
        <dbReference type="EMBL" id="MFC5459735.1"/>
    </source>
</evidence>
<dbReference type="InterPro" id="IPR036700">
    <property type="entry name" value="BOBF_sf"/>
</dbReference>
<organism evidence="3 4">
    <name type="scientific">Massilia niabensis</name>
    <dbReference type="NCBI Taxonomy" id="544910"/>
    <lineage>
        <taxon>Bacteria</taxon>
        <taxon>Pseudomonadati</taxon>
        <taxon>Pseudomonadota</taxon>
        <taxon>Betaproteobacteria</taxon>
        <taxon>Burkholderiales</taxon>
        <taxon>Oxalobacteraceae</taxon>
        <taxon>Telluria group</taxon>
        <taxon>Massilia</taxon>
    </lineage>
</organism>
<dbReference type="Proteomes" id="UP001596050">
    <property type="component" value="Unassembled WGS sequence"/>
</dbReference>
<feature type="chain" id="PRO_5046321197" evidence="2">
    <location>
        <begin position="23"/>
        <end position="139"/>
    </location>
</feature>
<gene>
    <name evidence="3" type="ORF">ACFPN5_07915</name>
</gene>
<evidence type="ECO:0000256" key="2">
    <source>
        <dbReference type="SAM" id="SignalP"/>
    </source>
</evidence>
<name>A0ABW0L1Z0_9BURK</name>
<dbReference type="PANTHER" id="PTHR36571:SF1">
    <property type="entry name" value="PROTEIN YGIW"/>
    <property type="match status" value="1"/>
</dbReference>
<accession>A0ABW0L1Z0</accession>
<comment type="caution">
    <text evidence="3">The sequence shown here is derived from an EMBL/GenBank/DDBJ whole genome shotgun (WGS) entry which is preliminary data.</text>
</comment>
<dbReference type="EMBL" id="JBHSMU010000008">
    <property type="protein sequence ID" value="MFC5459735.1"/>
    <property type="molecule type" value="Genomic_DNA"/>
</dbReference>
<dbReference type="RefSeq" id="WP_379781869.1">
    <property type="nucleotide sequence ID" value="NZ_JBHSMU010000008.1"/>
</dbReference>
<dbReference type="InterPro" id="IPR005220">
    <property type="entry name" value="CarO-like"/>
</dbReference>
<dbReference type="Pfam" id="PF04076">
    <property type="entry name" value="BOF"/>
    <property type="match status" value="1"/>
</dbReference>
<evidence type="ECO:0000313" key="4">
    <source>
        <dbReference type="Proteomes" id="UP001596050"/>
    </source>
</evidence>
<reference evidence="4" key="1">
    <citation type="journal article" date="2019" name="Int. J. Syst. Evol. Microbiol.">
        <title>The Global Catalogue of Microorganisms (GCM) 10K type strain sequencing project: providing services to taxonomists for standard genome sequencing and annotation.</title>
        <authorList>
            <consortium name="The Broad Institute Genomics Platform"/>
            <consortium name="The Broad Institute Genome Sequencing Center for Infectious Disease"/>
            <person name="Wu L."/>
            <person name="Ma J."/>
        </authorList>
    </citation>
    <scope>NUCLEOTIDE SEQUENCE [LARGE SCALE GENOMIC DNA]</scope>
    <source>
        <strain evidence="4">KACC 12649</strain>
    </source>
</reference>